<organism evidence="1 2">
    <name type="scientific">Solanum commersonii</name>
    <name type="common">Commerson's wild potato</name>
    <name type="synonym">Commerson's nightshade</name>
    <dbReference type="NCBI Taxonomy" id="4109"/>
    <lineage>
        <taxon>Eukaryota</taxon>
        <taxon>Viridiplantae</taxon>
        <taxon>Streptophyta</taxon>
        <taxon>Embryophyta</taxon>
        <taxon>Tracheophyta</taxon>
        <taxon>Spermatophyta</taxon>
        <taxon>Magnoliopsida</taxon>
        <taxon>eudicotyledons</taxon>
        <taxon>Gunneridae</taxon>
        <taxon>Pentapetalae</taxon>
        <taxon>asterids</taxon>
        <taxon>lamiids</taxon>
        <taxon>Solanales</taxon>
        <taxon>Solanaceae</taxon>
        <taxon>Solanoideae</taxon>
        <taxon>Solaneae</taxon>
        <taxon>Solanum</taxon>
    </lineage>
</organism>
<dbReference type="AlphaFoldDB" id="A0A9J5W3I2"/>
<accession>A0A9J5W3I2</accession>
<name>A0A9J5W3I2_SOLCO</name>
<gene>
    <name evidence="1" type="ORF">H5410_059857</name>
</gene>
<reference evidence="1 2" key="1">
    <citation type="submission" date="2020-09" db="EMBL/GenBank/DDBJ databases">
        <title>De no assembly of potato wild relative species, Solanum commersonii.</title>
        <authorList>
            <person name="Cho K."/>
        </authorList>
    </citation>
    <scope>NUCLEOTIDE SEQUENCE [LARGE SCALE GENOMIC DNA]</scope>
    <source>
        <strain evidence="1">LZ3.2</strain>
        <tissue evidence="1">Leaf</tissue>
    </source>
</reference>
<proteinExistence type="predicted"/>
<protein>
    <submittedName>
        <fullName evidence="1">Uncharacterized protein</fullName>
    </submittedName>
</protein>
<comment type="caution">
    <text evidence="1">The sequence shown here is derived from an EMBL/GenBank/DDBJ whole genome shotgun (WGS) entry which is preliminary data.</text>
</comment>
<keyword evidence="2" id="KW-1185">Reference proteome</keyword>
<dbReference type="EMBL" id="JACXVP010000012">
    <property type="protein sequence ID" value="KAG5570091.1"/>
    <property type="molecule type" value="Genomic_DNA"/>
</dbReference>
<dbReference type="Proteomes" id="UP000824120">
    <property type="component" value="Chromosome 12"/>
</dbReference>
<sequence>MCCIDVSIPVLINWKKFWRIDAREEEIVDRDVRDPLEFSSNKNMLDVVFDSVDLLQKRKEFTTEDDSNVDKS</sequence>
<evidence type="ECO:0000313" key="2">
    <source>
        <dbReference type="Proteomes" id="UP000824120"/>
    </source>
</evidence>
<evidence type="ECO:0000313" key="1">
    <source>
        <dbReference type="EMBL" id="KAG5570091.1"/>
    </source>
</evidence>